<dbReference type="InterPro" id="IPR002347">
    <property type="entry name" value="SDR_fam"/>
</dbReference>
<dbReference type="NCBIfam" id="NF005559">
    <property type="entry name" value="PRK07231.1"/>
    <property type="match status" value="1"/>
</dbReference>
<dbReference type="Gene3D" id="3.40.50.720">
    <property type="entry name" value="NAD(P)-binding Rossmann-like Domain"/>
    <property type="match status" value="1"/>
</dbReference>
<evidence type="ECO:0000313" key="5">
    <source>
        <dbReference type="Proteomes" id="UP001597277"/>
    </source>
</evidence>
<dbReference type="InterPro" id="IPR020904">
    <property type="entry name" value="Sc_DH/Rdtase_CS"/>
</dbReference>
<organism evidence="4 5">
    <name type="scientific">Georgenia deserti</name>
    <dbReference type="NCBI Taxonomy" id="2093781"/>
    <lineage>
        <taxon>Bacteria</taxon>
        <taxon>Bacillati</taxon>
        <taxon>Actinomycetota</taxon>
        <taxon>Actinomycetes</taxon>
        <taxon>Micrococcales</taxon>
        <taxon>Bogoriellaceae</taxon>
        <taxon>Georgenia</taxon>
    </lineage>
</organism>
<dbReference type="RefSeq" id="WP_388009052.1">
    <property type="nucleotide sequence ID" value="NZ_JBHUEE010000008.1"/>
</dbReference>
<dbReference type="InterPro" id="IPR036291">
    <property type="entry name" value="NAD(P)-bd_dom_sf"/>
</dbReference>
<reference evidence="5" key="1">
    <citation type="journal article" date="2019" name="Int. J. Syst. Evol. Microbiol.">
        <title>The Global Catalogue of Microorganisms (GCM) 10K type strain sequencing project: providing services to taxonomists for standard genome sequencing and annotation.</title>
        <authorList>
            <consortium name="The Broad Institute Genomics Platform"/>
            <consortium name="The Broad Institute Genome Sequencing Center for Infectious Disease"/>
            <person name="Wu L."/>
            <person name="Ma J."/>
        </authorList>
    </citation>
    <scope>NUCLEOTIDE SEQUENCE [LARGE SCALE GENOMIC DNA]</scope>
    <source>
        <strain evidence="5">JCM 17130</strain>
    </source>
</reference>
<dbReference type="Proteomes" id="UP001597277">
    <property type="component" value="Unassembled WGS sequence"/>
</dbReference>
<keyword evidence="5" id="KW-1185">Reference proteome</keyword>
<dbReference type="PANTHER" id="PTHR42760">
    <property type="entry name" value="SHORT-CHAIN DEHYDROGENASES/REDUCTASES FAMILY MEMBER"/>
    <property type="match status" value="1"/>
</dbReference>
<gene>
    <name evidence="4" type="ORF">ACFSE6_15375</name>
</gene>
<accession>A0ABW4L6M9</accession>
<name>A0ABW4L6M9_9MICO</name>
<dbReference type="PROSITE" id="PS00061">
    <property type="entry name" value="ADH_SHORT"/>
    <property type="match status" value="1"/>
</dbReference>
<proteinExistence type="inferred from homology"/>
<feature type="domain" description="Ketoreductase" evidence="3">
    <location>
        <begin position="11"/>
        <end position="191"/>
    </location>
</feature>
<dbReference type="PRINTS" id="PR00081">
    <property type="entry name" value="GDHRDH"/>
</dbReference>
<dbReference type="GO" id="GO:0016491">
    <property type="term" value="F:oxidoreductase activity"/>
    <property type="evidence" value="ECO:0007669"/>
    <property type="project" value="UniProtKB-KW"/>
</dbReference>
<dbReference type="PANTHER" id="PTHR42760:SF115">
    <property type="entry name" value="3-OXOACYL-[ACYL-CARRIER-PROTEIN] REDUCTASE FABG"/>
    <property type="match status" value="1"/>
</dbReference>
<dbReference type="PRINTS" id="PR00080">
    <property type="entry name" value="SDRFAMILY"/>
</dbReference>
<dbReference type="EMBL" id="JBHUEE010000008">
    <property type="protein sequence ID" value="MFD1719223.1"/>
    <property type="molecule type" value="Genomic_DNA"/>
</dbReference>
<evidence type="ECO:0000313" key="4">
    <source>
        <dbReference type="EMBL" id="MFD1719223.1"/>
    </source>
</evidence>
<comment type="caution">
    <text evidence="4">The sequence shown here is derived from an EMBL/GenBank/DDBJ whole genome shotgun (WGS) entry which is preliminary data.</text>
</comment>
<dbReference type="Pfam" id="PF13561">
    <property type="entry name" value="adh_short_C2"/>
    <property type="match status" value="1"/>
</dbReference>
<sequence length="252" mass="26203">MGADTLDLTGKVAVVTGGAQGIGQAIAQALRDGGADIVIADRNAQAAAATAADLGGSSLALDVTDSASVDEAVERVVTERGRLDVWVNNAGIAANAPAEEMTDDDWRTVLSVNLDGTFYCARAAGRHMLASGGGAIVNIASMSGMVSNHPQPQVAYNASKAGVIMLTKSMAGEWARRGVRVNSVSPGYTATAILDQVRQRQPEWTETWFRETPMGRPAEPAEVASVVRFLASDAASYMTGSNVVVDGGYTSW</sequence>
<comment type="similarity">
    <text evidence="1">Belongs to the short-chain dehydrogenases/reductases (SDR) family.</text>
</comment>
<dbReference type="EC" id="1.1.1.-" evidence="4"/>
<evidence type="ECO:0000259" key="3">
    <source>
        <dbReference type="SMART" id="SM00822"/>
    </source>
</evidence>
<evidence type="ECO:0000256" key="2">
    <source>
        <dbReference type="ARBA" id="ARBA00023002"/>
    </source>
</evidence>
<protein>
    <submittedName>
        <fullName evidence="4">SDR family NAD(P)-dependent oxidoreductase</fullName>
        <ecNumber evidence="4">1.1.1.-</ecNumber>
    </submittedName>
</protein>
<keyword evidence="2 4" id="KW-0560">Oxidoreductase</keyword>
<dbReference type="SMART" id="SM00822">
    <property type="entry name" value="PKS_KR"/>
    <property type="match status" value="1"/>
</dbReference>
<evidence type="ECO:0000256" key="1">
    <source>
        <dbReference type="ARBA" id="ARBA00006484"/>
    </source>
</evidence>
<dbReference type="InterPro" id="IPR057326">
    <property type="entry name" value="KR_dom"/>
</dbReference>
<dbReference type="SUPFAM" id="SSF51735">
    <property type="entry name" value="NAD(P)-binding Rossmann-fold domains"/>
    <property type="match status" value="1"/>
</dbReference>